<keyword evidence="2" id="KW-1133">Transmembrane helix</keyword>
<dbReference type="InterPro" id="IPR018702">
    <property type="entry name" value="DUF2207"/>
</dbReference>
<name>A0ABP5MW83_9MICO</name>
<reference evidence="7" key="1">
    <citation type="journal article" date="2019" name="Int. J. Syst. Evol. Microbiol.">
        <title>The Global Catalogue of Microorganisms (GCM) 10K type strain sequencing project: providing services to taxonomists for standard genome sequencing and annotation.</title>
        <authorList>
            <consortium name="The Broad Institute Genomics Platform"/>
            <consortium name="The Broad Institute Genome Sequencing Center for Infectious Disease"/>
            <person name="Wu L."/>
            <person name="Ma J."/>
        </authorList>
    </citation>
    <scope>NUCLEOTIDE SEQUENCE [LARGE SCALE GENOMIC DNA]</scope>
    <source>
        <strain evidence="7">JCM 14919</strain>
    </source>
</reference>
<gene>
    <name evidence="6" type="ORF">GCM10009786_13530</name>
</gene>
<dbReference type="InterPro" id="IPR048389">
    <property type="entry name" value="YciQ-like_C"/>
</dbReference>
<accession>A0ABP5MW83</accession>
<keyword evidence="2" id="KW-0472">Membrane</keyword>
<dbReference type="Proteomes" id="UP001501084">
    <property type="component" value="Unassembled WGS sequence"/>
</dbReference>
<keyword evidence="3" id="KW-0732">Signal</keyword>
<feature type="compositionally biased region" description="Gly residues" evidence="1">
    <location>
        <begin position="589"/>
        <end position="608"/>
    </location>
</feature>
<evidence type="ECO:0000313" key="6">
    <source>
        <dbReference type="EMBL" id="GAA2187657.1"/>
    </source>
</evidence>
<evidence type="ECO:0000313" key="7">
    <source>
        <dbReference type="Proteomes" id="UP001501084"/>
    </source>
</evidence>
<organism evidence="6 7">
    <name type="scientific">Leucobacter alluvii</name>
    <dbReference type="NCBI Taxonomy" id="340321"/>
    <lineage>
        <taxon>Bacteria</taxon>
        <taxon>Bacillati</taxon>
        <taxon>Actinomycetota</taxon>
        <taxon>Actinomycetes</taxon>
        <taxon>Micrococcales</taxon>
        <taxon>Microbacteriaceae</taxon>
        <taxon>Leucobacter</taxon>
    </lineage>
</organism>
<feature type="chain" id="PRO_5046026733" description="Membrane protein DUF2207" evidence="3">
    <location>
        <begin position="28"/>
        <end position="608"/>
    </location>
</feature>
<keyword evidence="2" id="KW-0812">Transmembrane</keyword>
<evidence type="ECO:0000256" key="3">
    <source>
        <dbReference type="SAM" id="SignalP"/>
    </source>
</evidence>
<dbReference type="EMBL" id="BAAAOP010000005">
    <property type="protein sequence ID" value="GAA2187657.1"/>
    <property type="molecule type" value="Genomic_DNA"/>
</dbReference>
<keyword evidence="7" id="KW-1185">Reference proteome</keyword>
<evidence type="ECO:0008006" key="8">
    <source>
        <dbReference type="Google" id="ProtNLM"/>
    </source>
</evidence>
<feature type="region of interest" description="Disordered" evidence="1">
    <location>
        <begin position="586"/>
        <end position="608"/>
    </location>
</feature>
<sequence length="608" mass="64143">MLMTSGTRTSRRVIGTLAILAAAAAWALPHAATPAAADVSDFSYRSWDVAYEIDTDSEGRAVAEVTETLVAEFPDFDQNRGIVRGLPEDYEGSPTDPSDFSVTDASGAPVPFEIEEDDGFVAVLTGDDRFVRGEQTYVISYTLRDVVLAREDGAADEFNWDLVDFEHEQPIGSFSATVGFGPGLADRVDGNARCYVGAPGSTDECEISRAASGSEYSVSGVELGAREGVTVAIGLESGAVVQPSSRLPNFALDTLPLLIGGGALAAAGVAAGSAIRMRSRRKSGRGTVVAQYDVPDALPPLLAGPTAGVTTPSAPAQLVHLAVRGALRIEDGEPEQGLFGPKDAQPVLRLVDPARTADPLDARALHALFPEPTPGAAFPLPKSDEKFGKRMQELQTEGRKAAEDRGYFEKVHSRAARRWGWMAVALVLVLGGFTVAAFALRGNALPAVFILMGVVALITALASIVKQRVYTPLGAETREYLLGVREFIRVAEADRLRVLQSHSGAERQADGSVDVVHLYERLLPYAMIFGLEKEWTRVLQVAYEERSGYVPLWYPGIGLAGVSSFSSTISQFTNSLSSSVSYTSSSSGGSTGGGFAGGGGGGGFSGGR</sequence>
<dbReference type="Pfam" id="PF09972">
    <property type="entry name" value="DUF2207"/>
    <property type="match status" value="1"/>
</dbReference>
<evidence type="ECO:0000256" key="1">
    <source>
        <dbReference type="SAM" id="MobiDB-lite"/>
    </source>
</evidence>
<evidence type="ECO:0000256" key="2">
    <source>
        <dbReference type="SAM" id="Phobius"/>
    </source>
</evidence>
<proteinExistence type="predicted"/>
<comment type="caution">
    <text evidence="6">The sequence shown here is derived from an EMBL/GenBank/DDBJ whole genome shotgun (WGS) entry which is preliminary data.</text>
</comment>
<feature type="signal peptide" evidence="3">
    <location>
        <begin position="1"/>
        <end position="27"/>
    </location>
</feature>
<dbReference type="Pfam" id="PF20990">
    <property type="entry name" value="DUF2207_C"/>
    <property type="match status" value="1"/>
</dbReference>
<evidence type="ECO:0000259" key="5">
    <source>
        <dbReference type="Pfam" id="PF20990"/>
    </source>
</evidence>
<feature type="transmembrane region" description="Helical" evidence="2">
    <location>
        <begin position="446"/>
        <end position="465"/>
    </location>
</feature>
<protein>
    <recommendedName>
        <fullName evidence="8">Membrane protein DUF2207</fullName>
    </recommendedName>
</protein>
<feature type="domain" description="DUF2207" evidence="4">
    <location>
        <begin position="61"/>
        <end position="233"/>
    </location>
</feature>
<feature type="transmembrane region" description="Helical" evidence="2">
    <location>
        <begin position="419"/>
        <end position="440"/>
    </location>
</feature>
<feature type="domain" description="Predicted membrane protein YciQ-like C-terminal" evidence="5">
    <location>
        <begin position="292"/>
        <end position="538"/>
    </location>
</feature>
<evidence type="ECO:0000259" key="4">
    <source>
        <dbReference type="Pfam" id="PF09972"/>
    </source>
</evidence>
<feature type="transmembrane region" description="Helical" evidence="2">
    <location>
        <begin position="255"/>
        <end position="275"/>
    </location>
</feature>